<dbReference type="Pfam" id="PF11761">
    <property type="entry name" value="CbiG_mid"/>
    <property type="match status" value="1"/>
</dbReference>
<dbReference type="RefSeq" id="WP_092483349.1">
    <property type="nucleotide sequence ID" value="NZ_FOYM01000013.1"/>
</dbReference>
<dbReference type="AlphaFoldDB" id="A0A1I6DMC3"/>
<dbReference type="STRING" id="39060.SAMN05660706_11380"/>
<dbReference type="Pfam" id="PF11760">
    <property type="entry name" value="CbiG_N"/>
    <property type="match status" value="1"/>
</dbReference>
<evidence type="ECO:0000259" key="2">
    <source>
        <dbReference type="Pfam" id="PF11760"/>
    </source>
</evidence>
<sequence length="354" mass="38330">MSTAIFCLTKQGYLLGRQIKEILSRNSQEVYLYAPDRDFTAAGQCVRFQALAPAVGTAFARHRRIIFVMALGIVVRMIAGHIKDKTTDPAVVVVDEAGRNVISVLSGHLGGANSLARHVANALGARPVITTATDVRGLPAVDELARERGWALDPPAAVRRVNSAIVNGKIVHFYLPETDTLPDDVNNVKFFSINDYPAPAGHTDYKVIATNRVYDPLPDNTMFLRPRNLVVGVGCRSGTPGEKILTAIKTALAKSKRSRLSVRALATIDRKAGEPGLLKAAQALKVPLVWYTAAQINDFIRTTPLTMQYSDFVKQKIGVPAVCEPAALLAARKGELILPKQKFSGVTIALAEDQ</sequence>
<dbReference type="Gene3D" id="3.40.50.11220">
    <property type="match status" value="1"/>
</dbReference>
<keyword evidence="5" id="KW-1185">Reference proteome</keyword>
<evidence type="ECO:0000313" key="4">
    <source>
        <dbReference type="EMBL" id="SFR06546.1"/>
    </source>
</evidence>
<proteinExistence type="predicted"/>
<dbReference type="InterPro" id="IPR021745">
    <property type="entry name" value="CbiG_mid"/>
</dbReference>
<dbReference type="Gene3D" id="3.30.420.180">
    <property type="entry name" value="CobE/GbiG C-terminal domain"/>
    <property type="match status" value="1"/>
</dbReference>
<feature type="domain" description="Cobalamin biosynthesis central region" evidence="3">
    <location>
        <begin position="139"/>
        <end position="226"/>
    </location>
</feature>
<accession>A0A1I6DMC3</accession>
<dbReference type="SUPFAM" id="SSF159672">
    <property type="entry name" value="CbiG N-terminal domain-like"/>
    <property type="match status" value="1"/>
</dbReference>
<protein>
    <submittedName>
        <fullName evidence="4">Cobalt-precorrin 5A acetaldehyde-lyase</fullName>
    </submittedName>
</protein>
<dbReference type="PANTHER" id="PTHR37477">
    <property type="entry name" value="COBALT-PRECORRIN-5A HYDROLASE"/>
    <property type="match status" value="1"/>
</dbReference>
<evidence type="ECO:0000259" key="3">
    <source>
        <dbReference type="Pfam" id="PF11761"/>
    </source>
</evidence>
<dbReference type="Proteomes" id="UP000199584">
    <property type="component" value="Unassembled WGS sequence"/>
</dbReference>
<feature type="domain" description="CobE/GbiG C-terminal" evidence="1">
    <location>
        <begin position="229"/>
        <end position="351"/>
    </location>
</feature>
<dbReference type="InterPro" id="IPR002750">
    <property type="entry name" value="CobE/GbiG_C"/>
</dbReference>
<keyword evidence="4" id="KW-0456">Lyase</keyword>
<evidence type="ECO:0000259" key="1">
    <source>
        <dbReference type="Pfam" id="PF01890"/>
    </source>
</evidence>
<dbReference type="InterPro" id="IPR038029">
    <property type="entry name" value="GbiG_N_sf"/>
</dbReference>
<dbReference type="InterPro" id="IPR036518">
    <property type="entry name" value="CobE/GbiG_C_sf"/>
</dbReference>
<reference evidence="5" key="1">
    <citation type="submission" date="2016-10" db="EMBL/GenBank/DDBJ databases">
        <authorList>
            <person name="Varghese N."/>
            <person name="Submissions S."/>
        </authorList>
    </citation>
    <scope>NUCLEOTIDE SEQUENCE [LARGE SCALE GENOMIC DNA]</scope>
    <source>
        <strain evidence="5">DSM 3669</strain>
    </source>
</reference>
<dbReference type="OrthoDB" id="9781023at2"/>
<dbReference type="PANTHER" id="PTHR37477:SF1">
    <property type="entry name" value="COBALT-PRECORRIN-5A HYDROLASE"/>
    <property type="match status" value="1"/>
</dbReference>
<organism evidence="4 5">
    <name type="scientific">Desulfoscipio geothermicus DSM 3669</name>
    <dbReference type="NCBI Taxonomy" id="1121426"/>
    <lineage>
        <taxon>Bacteria</taxon>
        <taxon>Bacillati</taxon>
        <taxon>Bacillota</taxon>
        <taxon>Clostridia</taxon>
        <taxon>Eubacteriales</taxon>
        <taxon>Desulfallaceae</taxon>
        <taxon>Desulfoscipio</taxon>
    </lineage>
</organism>
<dbReference type="InterPro" id="IPR021744">
    <property type="entry name" value="CbiG_N"/>
</dbReference>
<dbReference type="Pfam" id="PF01890">
    <property type="entry name" value="CbiG_C"/>
    <property type="match status" value="1"/>
</dbReference>
<dbReference type="SUPFAM" id="SSF159664">
    <property type="entry name" value="CobE/GbiG C-terminal domain-like"/>
    <property type="match status" value="1"/>
</dbReference>
<dbReference type="InterPro" id="IPR052553">
    <property type="entry name" value="CbiG_hydrolase"/>
</dbReference>
<gene>
    <name evidence="4" type="ORF">SAMN05660706_11380</name>
</gene>
<dbReference type="GO" id="GO:0016829">
    <property type="term" value="F:lyase activity"/>
    <property type="evidence" value="ECO:0007669"/>
    <property type="project" value="UniProtKB-KW"/>
</dbReference>
<evidence type="ECO:0000313" key="5">
    <source>
        <dbReference type="Proteomes" id="UP000199584"/>
    </source>
</evidence>
<dbReference type="EMBL" id="FOYM01000013">
    <property type="protein sequence ID" value="SFR06546.1"/>
    <property type="molecule type" value="Genomic_DNA"/>
</dbReference>
<feature type="domain" description="Cobalamin synthesis G N-terminal" evidence="2">
    <location>
        <begin position="55"/>
        <end position="134"/>
    </location>
</feature>
<dbReference type="GO" id="GO:0009236">
    <property type="term" value="P:cobalamin biosynthetic process"/>
    <property type="evidence" value="ECO:0007669"/>
    <property type="project" value="InterPro"/>
</dbReference>
<name>A0A1I6DMC3_9FIRM</name>